<evidence type="ECO:0000256" key="1">
    <source>
        <dbReference type="SAM" id="Coils"/>
    </source>
</evidence>
<accession>A0A830HYN5</accession>
<reference evidence="3" key="1">
    <citation type="submission" date="2020-10" db="EMBL/GenBank/DDBJ databases">
        <title>Unveiling of a novel bifunctional photoreceptor, Dualchrome1, isolated from a cosmopolitan green alga.</title>
        <authorList>
            <person name="Suzuki S."/>
            <person name="Kawachi M."/>
        </authorList>
    </citation>
    <scope>NUCLEOTIDE SEQUENCE</scope>
    <source>
        <strain evidence="3">NIES 2893</strain>
    </source>
</reference>
<feature type="coiled-coil region" evidence="1">
    <location>
        <begin position="176"/>
        <end position="217"/>
    </location>
</feature>
<organism evidence="3 4">
    <name type="scientific">Pycnococcus provasolii</name>
    <dbReference type="NCBI Taxonomy" id="41880"/>
    <lineage>
        <taxon>Eukaryota</taxon>
        <taxon>Viridiplantae</taxon>
        <taxon>Chlorophyta</taxon>
        <taxon>Pseudoscourfieldiophyceae</taxon>
        <taxon>Pseudoscourfieldiales</taxon>
        <taxon>Pycnococcaceae</taxon>
        <taxon>Pycnococcus</taxon>
    </lineage>
</organism>
<comment type="caution">
    <text evidence="3">The sequence shown here is derived from an EMBL/GenBank/DDBJ whole genome shotgun (WGS) entry which is preliminary data.</text>
</comment>
<sequence>MADDDDANNLLNVSGGGLPMMTAHPAFDGLPLGQELGGIQGSDVYRAISFDPFTNDGPIGTAAPGSLGPFELFSELDEMLRRLRHTMHPPGSVPKLSTAKDALRKTSGTKRAAAVVAPPAYLTQERAAQMARTGYRMPAHAANAATPAGGAAVAAPPAALPPSSAQPPPSAEREMVAKLTRENRALQLKLTFANRAKKELEDETQALRKENEELRATLGAAMHNAR</sequence>
<feature type="region of interest" description="Disordered" evidence="2">
    <location>
        <begin position="152"/>
        <end position="172"/>
    </location>
</feature>
<name>A0A830HYN5_9CHLO</name>
<dbReference type="EMBL" id="BNJQ01000039">
    <property type="protein sequence ID" value="GHP12214.1"/>
    <property type="molecule type" value="Genomic_DNA"/>
</dbReference>
<proteinExistence type="predicted"/>
<evidence type="ECO:0000256" key="2">
    <source>
        <dbReference type="SAM" id="MobiDB-lite"/>
    </source>
</evidence>
<gene>
    <name evidence="3" type="ORF">PPROV_001094200</name>
</gene>
<keyword evidence="4" id="KW-1185">Reference proteome</keyword>
<evidence type="ECO:0000313" key="3">
    <source>
        <dbReference type="EMBL" id="GHP12214.1"/>
    </source>
</evidence>
<dbReference type="AlphaFoldDB" id="A0A830HYN5"/>
<protein>
    <submittedName>
        <fullName evidence="3">Uncharacterized protein</fullName>
    </submittedName>
</protein>
<keyword evidence="1" id="KW-0175">Coiled coil</keyword>
<evidence type="ECO:0000313" key="4">
    <source>
        <dbReference type="Proteomes" id="UP000660262"/>
    </source>
</evidence>
<feature type="compositionally biased region" description="Pro residues" evidence="2">
    <location>
        <begin position="158"/>
        <end position="170"/>
    </location>
</feature>
<dbReference type="Proteomes" id="UP000660262">
    <property type="component" value="Unassembled WGS sequence"/>
</dbReference>